<evidence type="ECO:0000256" key="8">
    <source>
        <dbReference type="PROSITE-ProRule" id="PRU00169"/>
    </source>
</evidence>
<dbReference type="GO" id="GO:0000160">
    <property type="term" value="P:phosphorelay signal transduction system"/>
    <property type="evidence" value="ECO:0007669"/>
    <property type="project" value="UniProtKB-KW"/>
</dbReference>
<evidence type="ECO:0000259" key="9">
    <source>
        <dbReference type="PROSITE" id="PS50045"/>
    </source>
</evidence>
<dbReference type="InterPro" id="IPR009057">
    <property type="entry name" value="Homeodomain-like_sf"/>
</dbReference>
<dbReference type="GO" id="GO:0006355">
    <property type="term" value="P:regulation of DNA-templated transcription"/>
    <property type="evidence" value="ECO:0007669"/>
    <property type="project" value="InterPro"/>
</dbReference>
<reference evidence="12" key="1">
    <citation type="submission" date="2016-10" db="EMBL/GenBank/DDBJ databases">
        <authorList>
            <person name="Varghese N."/>
            <person name="Submissions S."/>
        </authorList>
    </citation>
    <scope>NUCLEOTIDE SEQUENCE [LARGE SCALE GENOMIC DNA]</scope>
    <source>
        <strain evidence="12">DSM 7481</strain>
    </source>
</reference>
<organism evidence="11 12">
    <name type="scientific">Paracidovorax konjaci</name>
    <dbReference type="NCBI Taxonomy" id="32040"/>
    <lineage>
        <taxon>Bacteria</taxon>
        <taxon>Pseudomonadati</taxon>
        <taxon>Pseudomonadota</taxon>
        <taxon>Betaproteobacteria</taxon>
        <taxon>Burkholderiales</taxon>
        <taxon>Comamonadaceae</taxon>
        <taxon>Paracidovorax</taxon>
    </lineage>
</organism>
<keyword evidence="2" id="KW-0547">Nucleotide-binding</keyword>
<dbReference type="FunFam" id="3.40.50.300:FF:000006">
    <property type="entry name" value="DNA-binding transcriptional regulator NtrC"/>
    <property type="match status" value="1"/>
</dbReference>
<dbReference type="InterPro" id="IPR011006">
    <property type="entry name" value="CheY-like_superfamily"/>
</dbReference>
<dbReference type="AlphaFoldDB" id="A0A1I1UKS6"/>
<dbReference type="PROSITE" id="PS00688">
    <property type="entry name" value="SIGMA54_INTERACT_3"/>
    <property type="match status" value="1"/>
</dbReference>
<dbReference type="SMART" id="SM00382">
    <property type="entry name" value="AAA"/>
    <property type="match status" value="1"/>
</dbReference>
<dbReference type="OrthoDB" id="9761705at2"/>
<dbReference type="InterPro" id="IPR001789">
    <property type="entry name" value="Sig_transdc_resp-reg_receiver"/>
</dbReference>
<keyword evidence="6" id="KW-0238">DNA-binding</keyword>
<dbReference type="InterPro" id="IPR027417">
    <property type="entry name" value="P-loop_NTPase"/>
</dbReference>
<dbReference type="Gene3D" id="3.40.50.2300">
    <property type="match status" value="1"/>
</dbReference>
<dbReference type="SMART" id="SM00448">
    <property type="entry name" value="REC"/>
    <property type="match status" value="1"/>
</dbReference>
<feature type="domain" description="Response regulatory" evidence="10">
    <location>
        <begin position="18"/>
        <end position="132"/>
    </location>
</feature>
<dbReference type="InterPro" id="IPR025944">
    <property type="entry name" value="Sigma_54_int_dom_CS"/>
</dbReference>
<dbReference type="InterPro" id="IPR003593">
    <property type="entry name" value="AAA+_ATPase"/>
</dbReference>
<dbReference type="FunFam" id="3.40.50.2300:FF:000018">
    <property type="entry name" value="DNA-binding transcriptional regulator NtrC"/>
    <property type="match status" value="1"/>
</dbReference>
<keyword evidence="1 8" id="KW-0597">Phosphoprotein</keyword>
<dbReference type="InterPro" id="IPR025943">
    <property type="entry name" value="Sigma_54_int_dom_ATP-bd_2"/>
</dbReference>
<dbReference type="PROSITE" id="PS50045">
    <property type="entry name" value="SIGMA54_INTERACT_4"/>
    <property type="match status" value="1"/>
</dbReference>
<dbReference type="InterPro" id="IPR002078">
    <property type="entry name" value="Sigma_54_int"/>
</dbReference>
<evidence type="ECO:0000256" key="7">
    <source>
        <dbReference type="ARBA" id="ARBA00023163"/>
    </source>
</evidence>
<dbReference type="Pfam" id="PF02954">
    <property type="entry name" value="HTH_8"/>
    <property type="match status" value="1"/>
</dbReference>
<dbReference type="InterPro" id="IPR025662">
    <property type="entry name" value="Sigma_54_int_dom_ATP-bd_1"/>
</dbReference>
<dbReference type="CDD" id="cd00009">
    <property type="entry name" value="AAA"/>
    <property type="match status" value="1"/>
</dbReference>
<dbReference type="EMBL" id="FOMQ01000005">
    <property type="protein sequence ID" value="SFD71357.1"/>
    <property type="molecule type" value="Genomic_DNA"/>
</dbReference>
<dbReference type="Proteomes" id="UP000199517">
    <property type="component" value="Unassembled WGS sequence"/>
</dbReference>
<dbReference type="InterPro" id="IPR058031">
    <property type="entry name" value="AAA_lid_NorR"/>
</dbReference>
<feature type="domain" description="Sigma-54 factor interaction" evidence="9">
    <location>
        <begin position="159"/>
        <end position="387"/>
    </location>
</feature>
<dbReference type="SUPFAM" id="SSF52540">
    <property type="entry name" value="P-loop containing nucleoside triphosphate hydrolases"/>
    <property type="match status" value="1"/>
</dbReference>
<dbReference type="SUPFAM" id="SSF52172">
    <property type="entry name" value="CheY-like"/>
    <property type="match status" value="1"/>
</dbReference>
<keyword evidence="5" id="KW-0805">Transcription regulation</keyword>
<dbReference type="STRING" id="32040.SAMN04489710_105117"/>
<evidence type="ECO:0000256" key="1">
    <source>
        <dbReference type="ARBA" id="ARBA00022553"/>
    </source>
</evidence>
<evidence type="ECO:0000256" key="2">
    <source>
        <dbReference type="ARBA" id="ARBA00022741"/>
    </source>
</evidence>
<dbReference type="PANTHER" id="PTHR32071:SF57">
    <property type="entry name" value="C4-DICARBOXYLATE TRANSPORT TRANSCRIPTIONAL REGULATORY PROTEIN DCTD"/>
    <property type="match status" value="1"/>
</dbReference>
<keyword evidence="4" id="KW-0902">Two-component regulatory system</keyword>
<feature type="modified residue" description="4-aspartylphosphate" evidence="8">
    <location>
        <position position="67"/>
    </location>
</feature>
<dbReference type="RefSeq" id="WP_092951376.1">
    <property type="nucleotide sequence ID" value="NZ_FOMQ01000005.1"/>
</dbReference>
<dbReference type="PROSITE" id="PS00676">
    <property type="entry name" value="SIGMA54_INTERACT_2"/>
    <property type="match status" value="1"/>
</dbReference>
<name>A0A1I1UKS6_9BURK</name>
<evidence type="ECO:0000256" key="3">
    <source>
        <dbReference type="ARBA" id="ARBA00022840"/>
    </source>
</evidence>
<dbReference type="Gene3D" id="1.10.10.60">
    <property type="entry name" value="Homeodomain-like"/>
    <property type="match status" value="1"/>
</dbReference>
<dbReference type="Pfam" id="PF00072">
    <property type="entry name" value="Response_reg"/>
    <property type="match status" value="1"/>
</dbReference>
<dbReference type="Gene3D" id="3.40.50.300">
    <property type="entry name" value="P-loop containing nucleotide triphosphate hydrolases"/>
    <property type="match status" value="1"/>
</dbReference>
<dbReference type="PRINTS" id="PR01590">
    <property type="entry name" value="HTHFIS"/>
</dbReference>
<evidence type="ECO:0000256" key="6">
    <source>
        <dbReference type="ARBA" id="ARBA00023125"/>
    </source>
</evidence>
<evidence type="ECO:0000313" key="11">
    <source>
        <dbReference type="EMBL" id="SFD71357.1"/>
    </source>
</evidence>
<dbReference type="PANTHER" id="PTHR32071">
    <property type="entry name" value="TRANSCRIPTIONAL REGULATORY PROTEIN"/>
    <property type="match status" value="1"/>
</dbReference>
<evidence type="ECO:0000313" key="12">
    <source>
        <dbReference type="Proteomes" id="UP000199517"/>
    </source>
</evidence>
<keyword evidence="12" id="KW-1185">Reference proteome</keyword>
<evidence type="ECO:0000259" key="10">
    <source>
        <dbReference type="PROSITE" id="PS50110"/>
    </source>
</evidence>
<dbReference type="InterPro" id="IPR002197">
    <property type="entry name" value="HTH_Fis"/>
</dbReference>
<protein>
    <submittedName>
        <fullName evidence="11">Two-component system, NtrC family, C4-dicarboxylate transport response regulator DctD</fullName>
    </submittedName>
</protein>
<accession>A0A1I1UKS6</accession>
<keyword evidence="7" id="KW-0804">Transcription</keyword>
<dbReference type="SUPFAM" id="SSF46689">
    <property type="entry name" value="Homeodomain-like"/>
    <property type="match status" value="1"/>
</dbReference>
<sequence length="463" mass="50302">MTDTATFDADGPCPGTRPVYLIEDDALVRRAYGQALELASFPVRPFPHAQAALDAYAEDPPAAVVTDIQMPGVDGLELLRLLRQRDAALPVVLVTGHGDVAMAVEAMRDGAYDFIEKPFSSERLLVTVRRALERRALSDELQRLRARGAGEARDPLAGLVGQSPGMAEVRRRVAALAPLGVDVLLHGETGAGKEVVARALHAASGRTGPFVAINCGALPETIIESELFGHEPGAFTGATRRRIGKIEHANEGTLLLDEIESMPQALQLRLLRVLQEREIERLGSNQSVPITCRFVAAAKADLKQWVARGQFRADLYYRLHVATIDLPPLRDRPQDIPLLMAHFLAQAAARHGRPEPAWNDRDLAAWLAHDWPGNVRELRNAAERLCLGLPVEPVDGGPESAPSLAARVDAFERKLLRDTLGLTQGNVARAAELLKMPRKTVYDKLQRHGIAPGGGAGRDAEKP</sequence>
<dbReference type="Pfam" id="PF00158">
    <property type="entry name" value="Sigma54_activat"/>
    <property type="match status" value="1"/>
</dbReference>
<dbReference type="GO" id="GO:0043565">
    <property type="term" value="F:sequence-specific DNA binding"/>
    <property type="evidence" value="ECO:0007669"/>
    <property type="project" value="InterPro"/>
</dbReference>
<evidence type="ECO:0000256" key="5">
    <source>
        <dbReference type="ARBA" id="ARBA00023015"/>
    </source>
</evidence>
<proteinExistence type="predicted"/>
<evidence type="ECO:0000256" key="4">
    <source>
        <dbReference type="ARBA" id="ARBA00023012"/>
    </source>
</evidence>
<gene>
    <name evidence="11" type="ORF">SAMN04489710_105117</name>
</gene>
<keyword evidence="3" id="KW-0067">ATP-binding</keyword>
<dbReference type="GO" id="GO:0005524">
    <property type="term" value="F:ATP binding"/>
    <property type="evidence" value="ECO:0007669"/>
    <property type="project" value="UniProtKB-KW"/>
</dbReference>
<dbReference type="Gene3D" id="1.10.8.60">
    <property type="match status" value="1"/>
</dbReference>
<dbReference type="PROSITE" id="PS50110">
    <property type="entry name" value="RESPONSE_REGULATORY"/>
    <property type="match status" value="1"/>
</dbReference>
<dbReference type="Pfam" id="PF25601">
    <property type="entry name" value="AAA_lid_14"/>
    <property type="match status" value="1"/>
</dbReference>
<dbReference type="PROSITE" id="PS00675">
    <property type="entry name" value="SIGMA54_INTERACT_1"/>
    <property type="match status" value="1"/>
</dbReference>